<name>A0A9X2IGI0_9ACTN</name>
<dbReference type="InterPro" id="IPR003798">
    <property type="entry name" value="DNA_recombination_RmuC"/>
</dbReference>
<dbReference type="Pfam" id="PF02646">
    <property type="entry name" value="RmuC"/>
    <property type="match status" value="1"/>
</dbReference>
<accession>A0A9X2IGI0</accession>
<keyword evidence="4" id="KW-0233">DNA recombination</keyword>
<feature type="region of interest" description="Disordered" evidence="5">
    <location>
        <begin position="348"/>
        <end position="386"/>
    </location>
</feature>
<keyword evidence="7" id="KW-1185">Reference proteome</keyword>
<evidence type="ECO:0000313" key="7">
    <source>
        <dbReference type="Proteomes" id="UP001139485"/>
    </source>
</evidence>
<protein>
    <submittedName>
        <fullName evidence="6">DNA recombination protein RmuC</fullName>
    </submittedName>
</protein>
<evidence type="ECO:0000256" key="1">
    <source>
        <dbReference type="ARBA" id="ARBA00003416"/>
    </source>
</evidence>
<dbReference type="RefSeq" id="WP_250828335.1">
    <property type="nucleotide sequence ID" value="NZ_JAMOIL010000027.1"/>
</dbReference>
<dbReference type="GO" id="GO:0006310">
    <property type="term" value="P:DNA recombination"/>
    <property type="evidence" value="ECO:0007669"/>
    <property type="project" value="UniProtKB-KW"/>
</dbReference>
<organism evidence="6 7">
    <name type="scientific">Nocardioides bruguierae</name>
    <dbReference type="NCBI Taxonomy" id="2945102"/>
    <lineage>
        <taxon>Bacteria</taxon>
        <taxon>Bacillati</taxon>
        <taxon>Actinomycetota</taxon>
        <taxon>Actinomycetes</taxon>
        <taxon>Propionibacteriales</taxon>
        <taxon>Nocardioidaceae</taxon>
        <taxon>Nocardioides</taxon>
    </lineage>
</organism>
<dbReference type="PANTHER" id="PTHR30563:SF0">
    <property type="entry name" value="DNA RECOMBINATION PROTEIN RMUC"/>
    <property type="match status" value="1"/>
</dbReference>
<evidence type="ECO:0000256" key="5">
    <source>
        <dbReference type="SAM" id="MobiDB-lite"/>
    </source>
</evidence>
<reference evidence="6" key="1">
    <citation type="submission" date="2022-05" db="EMBL/GenBank/DDBJ databases">
        <authorList>
            <person name="Tuo L."/>
        </authorList>
    </citation>
    <scope>NUCLEOTIDE SEQUENCE</scope>
    <source>
        <strain evidence="6">BSK12Z-4</strain>
    </source>
</reference>
<dbReference type="EMBL" id="JAMOIL010000027">
    <property type="protein sequence ID" value="MCM0622043.1"/>
    <property type="molecule type" value="Genomic_DNA"/>
</dbReference>
<dbReference type="PANTHER" id="PTHR30563">
    <property type="entry name" value="DNA RECOMBINATION PROTEIN RMUC"/>
    <property type="match status" value="1"/>
</dbReference>
<feature type="compositionally biased region" description="Basic and acidic residues" evidence="5">
    <location>
        <begin position="367"/>
        <end position="386"/>
    </location>
</feature>
<comment type="function">
    <text evidence="1">Involved in DNA recombination.</text>
</comment>
<keyword evidence="3" id="KW-0175">Coiled coil</keyword>
<evidence type="ECO:0000313" key="6">
    <source>
        <dbReference type="EMBL" id="MCM0622043.1"/>
    </source>
</evidence>
<sequence length="386" mass="42385">MDVGTLLILATTLLVGVLLGVLVGWSLARAQRGSSSGDDVVASLTARVEESAVVKEGLERLGDQLRDLEHNRATWQGQLHQQVLDMRHTTDLLRRETSSLATALRKPQVRGRWGELHLRRAVELAGLVDRVDFSEQVRLEDGALRPDLVVHLVGGRSVVVDAKVSLEGFLDATAAEEDDEREAHLRRHGRQVRTHVDQLASKGYWEALDSAPEFVVLFLPAESVLAAALEADPSLLEHAAAKQVVLASPTTLIALLRTVAQGWRHEALAEQTREVHRLGRELHRRLGTLGGHLDSVGRSLNAAVGHYNAAIGSLESRVLVSARRFEEQGVTEEHLTSPRPVDLQAVARRGTDHPGQTRPSVGLEAVQLERPEEHGDQDQMREADSR</sequence>
<dbReference type="Proteomes" id="UP001139485">
    <property type="component" value="Unassembled WGS sequence"/>
</dbReference>
<evidence type="ECO:0000256" key="2">
    <source>
        <dbReference type="ARBA" id="ARBA00009840"/>
    </source>
</evidence>
<dbReference type="AlphaFoldDB" id="A0A9X2IGI0"/>
<comment type="caution">
    <text evidence="6">The sequence shown here is derived from an EMBL/GenBank/DDBJ whole genome shotgun (WGS) entry which is preliminary data.</text>
</comment>
<evidence type="ECO:0000256" key="4">
    <source>
        <dbReference type="ARBA" id="ARBA00023172"/>
    </source>
</evidence>
<comment type="similarity">
    <text evidence="2">Belongs to the RmuC family.</text>
</comment>
<evidence type="ECO:0000256" key="3">
    <source>
        <dbReference type="ARBA" id="ARBA00023054"/>
    </source>
</evidence>
<gene>
    <name evidence="6" type="ORF">M8330_17260</name>
</gene>
<proteinExistence type="inferred from homology"/>